<sequence length="349" mass="37988">MKSVKRIFIIFLSAVLTTSCGDPNLLTEFSETDSDEALWVDAKKHIDDLEWDSAIDIIENQLSAGYQERIDVKEGLAGAYVGKCGLTFLEIVSGMTDAPSSNLFEYFMGIFKDMELEPEHCETAIEIIQGLGTVSQRTQDQNLFLAILGIARLGVTLSYKLDQVDHDGQMDANSNVCNDHSGGQLSPWPMPVYQFMPRQTPVPAHYLNDADMRKIVSGFGLIIENLAALTAAIGNDSDTITALDDFKADCQEASGDVACDITDPDDVDDALMKYAFRVFMDTSDVGFGTCSLSTPLPVDDIADLVDDYLSGSDADDDPEPDTADDDVDVDVTGLCCPSTLPPGFDNPWD</sequence>
<reference evidence="2" key="1">
    <citation type="submission" date="2022-03" db="EMBL/GenBank/DDBJ databases">
        <title>Genome Identification and Characterization of new species Bdellovibrio reynosense LBG001 sp. nov. from a Mexico soil sample.</title>
        <authorList>
            <person name="Camilli A."/>
            <person name="Ajao Y."/>
            <person name="Guo X."/>
        </authorList>
    </citation>
    <scope>NUCLEOTIDE SEQUENCE</scope>
    <source>
        <strain evidence="2">LBG001</strain>
    </source>
</reference>
<evidence type="ECO:0000313" key="2">
    <source>
        <dbReference type="EMBL" id="UOF01089.1"/>
    </source>
</evidence>
<evidence type="ECO:0008006" key="4">
    <source>
        <dbReference type="Google" id="ProtNLM"/>
    </source>
</evidence>
<accession>A0ABY4C8N1</accession>
<evidence type="ECO:0000256" key="1">
    <source>
        <dbReference type="SAM" id="MobiDB-lite"/>
    </source>
</evidence>
<protein>
    <recommendedName>
        <fullName evidence="4">Lipoprotein</fullName>
    </recommendedName>
</protein>
<organism evidence="2 3">
    <name type="scientific">Bdellovibrio reynosensis</name>
    <dbReference type="NCBI Taxonomy" id="2835041"/>
    <lineage>
        <taxon>Bacteria</taxon>
        <taxon>Pseudomonadati</taxon>
        <taxon>Bdellovibrionota</taxon>
        <taxon>Bdellovibrionia</taxon>
        <taxon>Bdellovibrionales</taxon>
        <taxon>Pseudobdellovibrionaceae</taxon>
        <taxon>Bdellovibrio</taxon>
    </lineage>
</organism>
<proteinExistence type="predicted"/>
<dbReference type="Proteomes" id="UP000830116">
    <property type="component" value="Chromosome"/>
</dbReference>
<dbReference type="PROSITE" id="PS51257">
    <property type="entry name" value="PROKAR_LIPOPROTEIN"/>
    <property type="match status" value="1"/>
</dbReference>
<name>A0ABY4C8N1_9BACT</name>
<keyword evidence="3" id="KW-1185">Reference proteome</keyword>
<dbReference type="EMBL" id="CP093442">
    <property type="protein sequence ID" value="UOF01089.1"/>
    <property type="molecule type" value="Genomic_DNA"/>
</dbReference>
<evidence type="ECO:0000313" key="3">
    <source>
        <dbReference type="Proteomes" id="UP000830116"/>
    </source>
</evidence>
<feature type="region of interest" description="Disordered" evidence="1">
    <location>
        <begin position="308"/>
        <end position="332"/>
    </location>
</feature>
<dbReference type="RefSeq" id="WP_243537347.1">
    <property type="nucleotide sequence ID" value="NZ_CP093442.1"/>
</dbReference>
<gene>
    <name evidence="2" type="ORF">MNR06_15415</name>
</gene>
<feature type="compositionally biased region" description="Acidic residues" evidence="1">
    <location>
        <begin position="313"/>
        <end position="329"/>
    </location>
</feature>